<dbReference type="Proteomes" id="UP001424532">
    <property type="component" value="Unassembled WGS sequence"/>
</dbReference>
<comment type="caution">
    <text evidence="2">The sequence shown here is derived from an EMBL/GenBank/DDBJ whole genome shotgun (WGS) entry which is preliminary data.</text>
</comment>
<gene>
    <name evidence="2" type="ORF">ABFE88_08095</name>
</gene>
<dbReference type="RefSeq" id="WP_347149560.1">
    <property type="nucleotide sequence ID" value="NZ_JBDLYL010000006.1"/>
</dbReference>
<keyword evidence="1" id="KW-0812">Transmembrane</keyword>
<evidence type="ECO:0000256" key="1">
    <source>
        <dbReference type="SAM" id="Phobius"/>
    </source>
</evidence>
<name>A0ABV0DCV1_9PSED</name>
<sequence>MTWTANDTAQILLLGMAIIGTWCAVRASAISRRRKKENGPCN</sequence>
<keyword evidence="1" id="KW-0472">Membrane</keyword>
<organism evidence="2 3">
    <name type="scientific">Pseudomonas sichuanensis</name>
    <dbReference type="NCBI Taxonomy" id="2213015"/>
    <lineage>
        <taxon>Bacteria</taxon>
        <taxon>Pseudomonadati</taxon>
        <taxon>Pseudomonadota</taxon>
        <taxon>Gammaproteobacteria</taxon>
        <taxon>Pseudomonadales</taxon>
        <taxon>Pseudomonadaceae</taxon>
        <taxon>Pseudomonas</taxon>
    </lineage>
</organism>
<keyword evidence="1" id="KW-1133">Transmembrane helix</keyword>
<evidence type="ECO:0000313" key="2">
    <source>
        <dbReference type="EMBL" id="MEN8639607.1"/>
    </source>
</evidence>
<proteinExistence type="predicted"/>
<reference evidence="2 3" key="1">
    <citation type="submission" date="2024-05" db="EMBL/GenBank/DDBJ databases">
        <title>Sequence of Lycoming College course isolates.</title>
        <authorList>
            <person name="Reigle C.A."/>
            <person name="Newman J.D."/>
        </authorList>
    </citation>
    <scope>NUCLEOTIDE SEQUENCE [LARGE SCALE GENOMIC DNA]</scope>
    <source>
        <strain evidence="2 3">CAR-09</strain>
    </source>
</reference>
<accession>A0ABV0DCV1</accession>
<protein>
    <submittedName>
        <fullName evidence="2">Uncharacterized protein</fullName>
    </submittedName>
</protein>
<dbReference type="EMBL" id="JBDLYL010000006">
    <property type="protein sequence ID" value="MEN8639607.1"/>
    <property type="molecule type" value="Genomic_DNA"/>
</dbReference>
<keyword evidence="3" id="KW-1185">Reference proteome</keyword>
<evidence type="ECO:0000313" key="3">
    <source>
        <dbReference type="Proteomes" id="UP001424532"/>
    </source>
</evidence>
<feature type="transmembrane region" description="Helical" evidence="1">
    <location>
        <begin position="12"/>
        <end position="29"/>
    </location>
</feature>